<accession>A0ABY1IND1</accession>
<reference evidence="9 10" key="1">
    <citation type="submission" date="2016-11" db="EMBL/GenBank/DDBJ databases">
        <authorList>
            <person name="Varghese N."/>
            <person name="Submissions S."/>
        </authorList>
    </citation>
    <scope>NUCLEOTIDE SEQUENCE [LARGE SCALE GENOMIC DNA]</scope>
    <source>
        <strain evidence="9 10">DSM 21988</strain>
    </source>
</reference>
<keyword evidence="5 7" id="KW-1133">Transmembrane helix</keyword>
<dbReference type="Pfam" id="PF00528">
    <property type="entry name" value="BPD_transp_1"/>
    <property type="match status" value="1"/>
</dbReference>
<feature type="transmembrane region" description="Helical" evidence="7">
    <location>
        <begin position="262"/>
        <end position="288"/>
    </location>
</feature>
<gene>
    <name evidence="9" type="ORF">SAMN02745911_2892</name>
</gene>
<evidence type="ECO:0000313" key="9">
    <source>
        <dbReference type="EMBL" id="SHJ56804.1"/>
    </source>
</evidence>
<evidence type="ECO:0000256" key="4">
    <source>
        <dbReference type="ARBA" id="ARBA00022692"/>
    </source>
</evidence>
<proteinExistence type="inferred from homology"/>
<feature type="transmembrane region" description="Helical" evidence="7">
    <location>
        <begin position="36"/>
        <end position="57"/>
    </location>
</feature>
<dbReference type="SUPFAM" id="SSF161098">
    <property type="entry name" value="MetI-like"/>
    <property type="match status" value="1"/>
</dbReference>
<sequence length="342" mass="36775">MSDQLYSAGPTELELAPERVSRLAGMTLGDIVLRRVMFGLILLLAATLVIFLGTQVLPGDVATAILGQQATPEAVQNIRNALGLDQPAMLRYLQWLGGALTGDLGTSYSNGQRIADGLFPRLANTLSLAAMAAAVAVPTAIILGVISVLYRDRLLDKAINIVTLGVISLPEFFVGYLLITYASVQYGLAPSSAVVHDGMSFGERLWTMALPCATLVMAVLGHMMRMTRAALLNVMEAPFIETAQLKGLPAWRILYRHALPAALGPIISVVTLNLAYLVVGVVVVEVVFVYPGLGQYMVDHVAKRDIPVIQACGAVFAAMYIFLNVLADIAITLANPRLRYRR</sequence>
<dbReference type="EMBL" id="FQZC01000003">
    <property type="protein sequence ID" value="SHJ56804.1"/>
    <property type="molecule type" value="Genomic_DNA"/>
</dbReference>
<evidence type="ECO:0000256" key="3">
    <source>
        <dbReference type="ARBA" id="ARBA00022475"/>
    </source>
</evidence>
<comment type="similarity">
    <text evidence="7">Belongs to the binding-protein-dependent transport system permease family.</text>
</comment>
<name>A0ABY1IND1_9HYPH</name>
<evidence type="ECO:0000259" key="8">
    <source>
        <dbReference type="PROSITE" id="PS50928"/>
    </source>
</evidence>
<dbReference type="PANTHER" id="PTHR43163:SF6">
    <property type="entry name" value="DIPEPTIDE TRANSPORT SYSTEM PERMEASE PROTEIN DPPB-RELATED"/>
    <property type="match status" value="1"/>
</dbReference>
<evidence type="ECO:0000256" key="2">
    <source>
        <dbReference type="ARBA" id="ARBA00022448"/>
    </source>
</evidence>
<dbReference type="CDD" id="cd06261">
    <property type="entry name" value="TM_PBP2"/>
    <property type="match status" value="1"/>
</dbReference>
<feature type="transmembrane region" description="Helical" evidence="7">
    <location>
        <begin position="162"/>
        <end position="184"/>
    </location>
</feature>
<feature type="domain" description="ABC transmembrane type-1" evidence="8">
    <location>
        <begin position="122"/>
        <end position="327"/>
    </location>
</feature>
<keyword evidence="2 7" id="KW-0813">Transport</keyword>
<protein>
    <submittedName>
        <fullName evidence="9">Peptide/nickel transport system permease protein</fullName>
    </submittedName>
</protein>
<keyword evidence="10" id="KW-1185">Reference proteome</keyword>
<evidence type="ECO:0000256" key="1">
    <source>
        <dbReference type="ARBA" id="ARBA00004651"/>
    </source>
</evidence>
<keyword evidence="4 7" id="KW-0812">Transmembrane</keyword>
<dbReference type="Proteomes" id="UP000184290">
    <property type="component" value="Unassembled WGS sequence"/>
</dbReference>
<organism evidence="9 10">
    <name type="scientific">Aureimonas altamirensis DSM 21988</name>
    <dbReference type="NCBI Taxonomy" id="1121026"/>
    <lineage>
        <taxon>Bacteria</taxon>
        <taxon>Pseudomonadati</taxon>
        <taxon>Pseudomonadota</taxon>
        <taxon>Alphaproteobacteria</taxon>
        <taxon>Hyphomicrobiales</taxon>
        <taxon>Aurantimonadaceae</taxon>
        <taxon>Aureimonas</taxon>
    </lineage>
</organism>
<dbReference type="InterPro" id="IPR035906">
    <property type="entry name" value="MetI-like_sf"/>
</dbReference>
<feature type="transmembrane region" description="Helical" evidence="7">
    <location>
        <begin position="308"/>
        <end position="334"/>
    </location>
</feature>
<comment type="subcellular location">
    <subcellularLocation>
        <location evidence="1 7">Cell membrane</location>
        <topology evidence="1 7">Multi-pass membrane protein</topology>
    </subcellularLocation>
</comment>
<dbReference type="Pfam" id="PF19300">
    <property type="entry name" value="BPD_transp_1_N"/>
    <property type="match status" value="1"/>
</dbReference>
<dbReference type="PROSITE" id="PS50928">
    <property type="entry name" value="ABC_TM1"/>
    <property type="match status" value="1"/>
</dbReference>
<evidence type="ECO:0000256" key="5">
    <source>
        <dbReference type="ARBA" id="ARBA00022989"/>
    </source>
</evidence>
<evidence type="ECO:0000256" key="7">
    <source>
        <dbReference type="RuleBase" id="RU363032"/>
    </source>
</evidence>
<feature type="transmembrane region" description="Helical" evidence="7">
    <location>
        <begin position="204"/>
        <end position="223"/>
    </location>
</feature>
<dbReference type="InterPro" id="IPR000515">
    <property type="entry name" value="MetI-like"/>
</dbReference>
<dbReference type="Gene3D" id="1.10.3720.10">
    <property type="entry name" value="MetI-like"/>
    <property type="match status" value="1"/>
</dbReference>
<keyword evidence="6 7" id="KW-0472">Membrane</keyword>
<evidence type="ECO:0000313" key="10">
    <source>
        <dbReference type="Proteomes" id="UP000184290"/>
    </source>
</evidence>
<keyword evidence="3" id="KW-1003">Cell membrane</keyword>
<feature type="transmembrane region" description="Helical" evidence="7">
    <location>
        <begin position="128"/>
        <end position="150"/>
    </location>
</feature>
<evidence type="ECO:0000256" key="6">
    <source>
        <dbReference type="ARBA" id="ARBA00023136"/>
    </source>
</evidence>
<dbReference type="PANTHER" id="PTHR43163">
    <property type="entry name" value="DIPEPTIDE TRANSPORT SYSTEM PERMEASE PROTEIN DPPB-RELATED"/>
    <property type="match status" value="1"/>
</dbReference>
<dbReference type="InterPro" id="IPR045621">
    <property type="entry name" value="BPD_transp_1_N"/>
</dbReference>
<comment type="caution">
    <text evidence="9">The sequence shown here is derived from an EMBL/GenBank/DDBJ whole genome shotgun (WGS) entry which is preliminary data.</text>
</comment>